<accession>A0A915JVA1</accession>
<evidence type="ECO:0000313" key="2">
    <source>
        <dbReference type="Proteomes" id="UP000887565"/>
    </source>
</evidence>
<sequence>MHCALFIILFFCGEVVMSYSTLGGRGHALNENMMHSFFVEADHHTDFEFNLHNKLVLSSETPKIFSDYLQEWRDFKQKSNLNFDTYSKEKSTFVRFVKQFNEELLNRLQKKLEEDDEVIAGIEQIVDPIDNLK</sequence>
<evidence type="ECO:0000313" key="3">
    <source>
        <dbReference type="WBParaSite" id="nRc.2.0.1.t30320-RA"/>
    </source>
</evidence>
<keyword evidence="1" id="KW-0732">Signal</keyword>
<proteinExistence type="predicted"/>
<reference evidence="3" key="1">
    <citation type="submission" date="2022-11" db="UniProtKB">
        <authorList>
            <consortium name="WormBaseParasite"/>
        </authorList>
    </citation>
    <scope>IDENTIFICATION</scope>
</reference>
<evidence type="ECO:0000256" key="1">
    <source>
        <dbReference type="SAM" id="SignalP"/>
    </source>
</evidence>
<dbReference type="AlphaFoldDB" id="A0A915JVA1"/>
<feature type="signal peptide" evidence="1">
    <location>
        <begin position="1"/>
        <end position="18"/>
    </location>
</feature>
<protein>
    <submittedName>
        <fullName evidence="3">Cathepsin propeptide inhibitor domain-containing protein</fullName>
    </submittedName>
</protein>
<feature type="chain" id="PRO_5037126125" evidence="1">
    <location>
        <begin position="19"/>
        <end position="133"/>
    </location>
</feature>
<dbReference type="WBParaSite" id="nRc.2.0.1.t30320-RA">
    <property type="protein sequence ID" value="nRc.2.0.1.t30320-RA"/>
    <property type="gene ID" value="nRc.2.0.1.g30320"/>
</dbReference>
<organism evidence="2 3">
    <name type="scientific">Romanomermis culicivorax</name>
    <name type="common">Nematode worm</name>
    <dbReference type="NCBI Taxonomy" id="13658"/>
    <lineage>
        <taxon>Eukaryota</taxon>
        <taxon>Metazoa</taxon>
        <taxon>Ecdysozoa</taxon>
        <taxon>Nematoda</taxon>
        <taxon>Enoplea</taxon>
        <taxon>Dorylaimia</taxon>
        <taxon>Mermithida</taxon>
        <taxon>Mermithoidea</taxon>
        <taxon>Mermithidae</taxon>
        <taxon>Romanomermis</taxon>
    </lineage>
</organism>
<keyword evidence="2" id="KW-1185">Reference proteome</keyword>
<dbReference type="Proteomes" id="UP000887565">
    <property type="component" value="Unplaced"/>
</dbReference>
<name>A0A915JVA1_ROMCU</name>